<evidence type="ECO:0000256" key="5">
    <source>
        <dbReference type="ARBA" id="ARBA00022989"/>
    </source>
</evidence>
<comment type="subcellular location">
    <subcellularLocation>
        <location evidence="1">Membrane</location>
        <topology evidence="1">Single-pass type IV membrane protein</topology>
    </subcellularLocation>
</comment>
<dbReference type="CDD" id="cd15861">
    <property type="entry name" value="SNARE_SNAP25N_23N_29N_SEC9N"/>
    <property type="match status" value="2"/>
</dbReference>
<dbReference type="PANTHER" id="PTHR21230:SF27">
    <property type="entry name" value="NOVEL PLANT SNARE 11"/>
    <property type="match status" value="1"/>
</dbReference>
<evidence type="ECO:0000256" key="8">
    <source>
        <dbReference type="SAM" id="Phobius"/>
    </source>
</evidence>
<keyword evidence="6 8" id="KW-0472">Membrane</keyword>
<name>A0A678TAH3_SACSP</name>
<keyword evidence="7" id="KW-0175">Coiled coil</keyword>
<dbReference type="GO" id="GO:0005789">
    <property type="term" value="C:endoplasmic reticulum membrane"/>
    <property type="evidence" value="ECO:0007669"/>
    <property type="project" value="TreeGrafter"/>
</dbReference>
<keyword evidence="4" id="KW-0653">Protein transport</keyword>
<accession>A0A678TAH3</accession>
<evidence type="ECO:0000256" key="6">
    <source>
        <dbReference type="ARBA" id="ARBA00023136"/>
    </source>
</evidence>
<protein>
    <recommendedName>
        <fullName evidence="10">t-SNARE coiled-coil homology domain-containing protein</fullName>
    </recommendedName>
</protein>
<proteinExistence type="predicted"/>
<evidence type="ECO:0000256" key="2">
    <source>
        <dbReference type="ARBA" id="ARBA00022448"/>
    </source>
</evidence>
<keyword evidence="5 8" id="KW-1133">Transmembrane helix</keyword>
<evidence type="ECO:0000256" key="4">
    <source>
        <dbReference type="ARBA" id="ARBA00022927"/>
    </source>
</evidence>
<sequence>MDLAPVNEELAEIDGQIGDILRALQNGFQKLEKIKDANRRSRQLEELTDKMRDCKRLIKDFERVSKCEAGHTDPATAKMLHDRKQSMIKELNSYVALKKQQASENKRIDLFDGPSVEDGFGEENVLLASNMTNQQLMDQGNQLMDETDQAIARSKQTVQETVNVGTETAAALKAQKEPIVLLCCPVRKGKGNFGLFLLHQTEQMSRVVNELDSIHFSIKKASQLVATDRCIMAMLFLIVAGVIAVIIVKIVNPHNKDIRNIPGLAPPIVNPHNKDIRNIPGLAPPVSRRLNGFQKLEKIKDANRRSRQLEELTDKMRDCKRHIKNFERVSKDEAGHTDPATAKMLHDRKQSMCLVLNIKELNSYVALKKQQASENKRIDLFDGPSVEDGFGEENVLLASNMTNQQLMDQGNQLIDETDQAIARSKQTVQETVNVGTETAAALKAQKEPIVLLCCPVRKGKGDFGLFLLHQTEQMSRVVNELDSIHFSIKKASQLVKEISRQVATDRCIMAMLFLIVAGVIAVIIVKIVNPHNKDIRDIPGLAPPVSRRLLR</sequence>
<dbReference type="GO" id="GO:0005794">
    <property type="term" value="C:Golgi apparatus"/>
    <property type="evidence" value="ECO:0007669"/>
    <property type="project" value="TreeGrafter"/>
</dbReference>
<dbReference type="SUPFAM" id="SSF58038">
    <property type="entry name" value="SNARE fusion complex"/>
    <property type="match status" value="3"/>
</dbReference>
<evidence type="ECO:0000313" key="9">
    <source>
        <dbReference type="EMBL" id="AWA44745.1"/>
    </source>
</evidence>
<evidence type="ECO:0008006" key="10">
    <source>
        <dbReference type="Google" id="ProtNLM"/>
    </source>
</evidence>
<dbReference type="InterPro" id="IPR044766">
    <property type="entry name" value="NPSN/SNAP25-like_N_SNARE"/>
</dbReference>
<dbReference type="AlphaFoldDB" id="A0A678TAH3"/>
<evidence type="ECO:0000256" key="3">
    <source>
        <dbReference type="ARBA" id="ARBA00022692"/>
    </source>
</evidence>
<evidence type="ECO:0000256" key="7">
    <source>
        <dbReference type="SAM" id="Coils"/>
    </source>
</evidence>
<feature type="transmembrane region" description="Helical" evidence="8">
    <location>
        <begin position="508"/>
        <end position="528"/>
    </location>
</feature>
<dbReference type="GO" id="GO:0012507">
    <property type="term" value="C:ER to Golgi transport vesicle membrane"/>
    <property type="evidence" value="ECO:0007669"/>
    <property type="project" value="TreeGrafter"/>
</dbReference>
<dbReference type="GO" id="GO:0015031">
    <property type="term" value="P:protein transport"/>
    <property type="evidence" value="ECO:0007669"/>
    <property type="project" value="UniProtKB-KW"/>
</dbReference>
<dbReference type="GO" id="GO:0000149">
    <property type="term" value="F:SNARE binding"/>
    <property type="evidence" value="ECO:0007669"/>
    <property type="project" value="TreeGrafter"/>
</dbReference>
<reference evidence="9" key="1">
    <citation type="submission" date="2018-04" db="EMBL/GenBank/DDBJ databases">
        <title>Comparative Analysis of Homologous Sequences of Saccharum officinarum and Saccharum spontaneum Reveals Independent Polyploidization Events.</title>
        <authorList>
            <person name="Sharma A."/>
            <person name="Song J."/>
            <person name="Lin Q."/>
            <person name="Singh R."/>
            <person name="Ramos N."/>
            <person name="Wang K."/>
            <person name="Zhang J."/>
            <person name="Ming R."/>
            <person name="Yu Q."/>
        </authorList>
    </citation>
    <scope>NUCLEOTIDE SEQUENCE</scope>
</reference>
<dbReference type="Gene3D" id="1.20.5.110">
    <property type="match status" value="3"/>
</dbReference>
<organism evidence="9">
    <name type="scientific">Saccharum spontaneum</name>
    <name type="common">Wild sugarcane</name>
    <dbReference type="NCBI Taxonomy" id="62335"/>
    <lineage>
        <taxon>Eukaryota</taxon>
        <taxon>Viridiplantae</taxon>
        <taxon>Streptophyta</taxon>
        <taxon>Embryophyta</taxon>
        <taxon>Tracheophyta</taxon>
        <taxon>Spermatophyta</taxon>
        <taxon>Magnoliopsida</taxon>
        <taxon>Liliopsida</taxon>
        <taxon>Poales</taxon>
        <taxon>Poaceae</taxon>
        <taxon>PACMAD clade</taxon>
        <taxon>Panicoideae</taxon>
        <taxon>Andropogonodae</taxon>
        <taxon>Andropogoneae</taxon>
        <taxon>Saccharinae</taxon>
        <taxon>Saccharum</taxon>
        <taxon>Saccharum officinarum species complex</taxon>
    </lineage>
</organism>
<dbReference type="PANTHER" id="PTHR21230">
    <property type="entry name" value="VESICLE TRANSPORT V-SNARE PROTEIN VTI1-RELATED"/>
    <property type="match status" value="1"/>
</dbReference>
<evidence type="ECO:0000256" key="1">
    <source>
        <dbReference type="ARBA" id="ARBA00004211"/>
    </source>
</evidence>
<dbReference type="EMBL" id="MH182514">
    <property type="protein sequence ID" value="AWA44745.1"/>
    <property type="molecule type" value="Genomic_DNA"/>
</dbReference>
<dbReference type="GO" id="GO:0031902">
    <property type="term" value="C:late endosome membrane"/>
    <property type="evidence" value="ECO:0007669"/>
    <property type="project" value="TreeGrafter"/>
</dbReference>
<gene>
    <name evidence="9" type="ORF">SS91I14_000003</name>
</gene>
<keyword evidence="3 8" id="KW-0812">Transmembrane</keyword>
<keyword evidence="2" id="KW-0813">Transport</keyword>
<feature type="coiled-coil region" evidence="7">
    <location>
        <begin position="37"/>
        <end position="64"/>
    </location>
</feature>
<dbReference type="GO" id="GO:0031201">
    <property type="term" value="C:SNARE complex"/>
    <property type="evidence" value="ECO:0007669"/>
    <property type="project" value="InterPro"/>
</dbReference>
<dbReference type="GO" id="GO:0006906">
    <property type="term" value="P:vesicle fusion"/>
    <property type="evidence" value="ECO:0007669"/>
    <property type="project" value="TreeGrafter"/>
</dbReference>
<dbReference type="GO" id="GO:0005484">
    <property type="term" value="F:SNAP receptor activity"/>
    <property type="evidence" value="ECO:0007669"/>
    <property type="project" value="InterPro"/>
</dbReference>
<feature type="transmembrane region" description="Helical" evidence="8">
    <location>
        <begin position="230"/>
        <end position="251"/>
    </location>
</feature>